<proteinExistence type="predicted"/>
<organism evidence="2 3">
    <name type="scientific">Plakobranchus ocellatus</name>
    <dbReference type="NCBI Taxonomy" id="259542"/>
    <lineage>
        <taxon>Eukaryota</taxon>
        <taxon>Metazoa</taxon>
        <taxon>Spiralia</taxon>
        <taxon>Lophotrochozoa</taxon>
        <taxon>Mollusca</taxon>
        <taxon>Gastropoda</taxon>
        <taxon>Heterobranchia</taxon>
        <taxon>Euthyneura</taxon>
        <taxon>Panpulmonata</taxon>
        <taxon>Sacoglossa</taxon>
        <taxon>Placobranchoidea</taxon>
        <taxon>Plakobranchidae</taxon>
        <taxon>Plakobranchus</taxon>
    </lineage>
</organism>
<gene>
    <name evidence="2" type="ORF">PoB_006054500</name>
</gene>
<protein>
    <submittedName>
        <fullName evidence="2">Uncharacterized protein</fullName>
    </submittedName>
</protein>
<dbReference type="AlphaFoldDB" id="A0AAV4CQC1"/>
<comment type="caution">
    <text evidence="2">The sequence shown here is derived from an EMBL/GenBank/DDBJ whole genome shotgun (WGS) entry which is preliminary data.</text>
</comment>
<sequence>MSLTDLEAVTDIQAGPTDLHKRRPTGDVIGENKSQQDKKEVLHGKYLVELAGFIPKWQVASGKIQSRHVSKYAASSYQYSAGCAWQYQAKGRQKDVDESRGKQYHVTVLTFKLYPNTSNNDCGLSLPTPQIMTADCRCQHLK</sequence>
<feature type="region of interest" description="Disordered" evidence="1">
    <location>
        <begin position="9"/>
        <end position="36"/>
    </location>
</feature>
<accession>A0AAV4CQC1</accession>
<dbReference type="EMBL" id="BLXT01006863">
    <property type="protein sequence ID" value="GFO34040.1"/>
    <property type="molecule type" value="Genomic_DNA"/>
</dbReference>
<name>A0AAV4CQC1_9GAST</name>
<dbReference type="Proteomes" id="UP000735302">
    <property type="component" value="Unassembled WGS sequence"/>
</dbReference>
<reference evidence="2 3" key="1">
    <citation type="journal article" date="2021" name="Elife">
        <title>Chloroplast acquisition without the gene transfer in kleptoplastic sea slugs, Plakobranchus ocellatus.</title>
        <authorList>
            <person name="Maeda T."/>
            <person name="Takahashi S."/>
            <person name="Yoshida T."/>
            <person name="Shimamura S."/>
            <person name="Takaki Y."/>
            <person name="Nagai Y."/>
            <person name="Toyoda A."/>
            <person name="Suzuki Y."/>
            <person name="Arimoto A."/>
            <person name="Ishii H."/>
            <person name="Satoh N."/>
            <person name="Nishiyama T."/>
            <person name="Hasebe M."/>
            <person name="Maruyama T."/>
            <person name="Minagawa J."/>
            <person name="Obokata J."/>
            <person name="Shigenobu S."/>
        </authorList>
    </citation>
    <scope>NUCLEOTIDE SEQUENCE [LARGE SCALE GENOMIC DNA]</scope>
</reference>
<evidence type="ECO:0000313" key="2">
    <source>
        <dbReference type="EMBL" id="GFO34040.1"/>
    </source>
</evidence>
<evidence type="ECO:0000256" key="1">
    <source>
        <dbReference type="SAM" id="MobiDB-lite"/>
    </source>
</evidence>
<keyword evidence="3" id="KW-1185">Reference proteome</keyword>
<evidence type="ECO:0000313" key="3">
    <source>
        <dbReference type="Proteomes" id="UP000735302"/>
    </source>
</evidence>